<keyword evidence="6" id="KW-0539">Nucleus</keyword>
<keyword evidence="7" id="KW-0175">Coiled coil</keyword>
<dbReference type="OrthoDB" id="1642657at2759"/>
<dbReference type="PROSITE" id="PS00036">
    <property type="entry name" value="BZIP_BASIC"/>
    <property type="match status" value="1"/>
</dbReference>
<reference evidence="11" key="2">
    <citation type="submission" date="2025-08" db="UniProtKB">
        <authorList>
            <consortium name="RefSeq"/>
        </authorList>
    </citation>
    <scope>IDENTIFICATION</scope>
    <source>
        <tissue evidence="11">Leaf</tissue>
    </source>
</reference>
<feature type="region of interest" description="Disordered" evidence="8">
    <location>
        <begin position="258"/>
        <end position="306"/>
    </location>
</feature>
<dbReference type="GO" id="GO:0005634">
    <property type="term" value="C:nucleus"/>
    <property type="evidence" value="ECO:0007669"/>
    <property type="project" value="UniProtKB-SubCell"/>
</dbReference>
<feature type="region of interest" description="Disordered" evidence="8">
    <location>
        <begin position="91"/>
        <end position="220"/>
    </location>
</feature>
<keyword evidence="3" id="KW-0805">Transcription regulation</keyword>
<dbReference type="RefSeq" id="XP_020098728.1">
    <property type="nucleotide sequence ID" value="XM_020243139.1"/>
</dbReference>
<dbReference type="Proteomes" id="UP000515123">
    <property type="component" value="Linkage group 11"/>
</dbReference>
<organism evidence="10 11">
    <name type="scientific">Ananas comosus</name>
    <name type="common">Pineapple</name>
    <name type="synonym">Ananas ananas</name>
    <dbReference type="NCBI Taxonomy" id="4615"/>
    <lineage>
        <taxon>Eukaryota</taxon>
        <taxon>Viridiplantae</taxon>
        <taxon>Streptophyta</taxon>
        <taxon>Embryophyta</taxon>
        <taxon>Tracheophyta</taxon>
        <taxon>Spermatophyta</taxon>
        <taxon>Magnoliopsida</taxon>
        <taxon>Liliopsida</taxon>
        <taxon>Poales</taxon>
        <taxon>Bromeliaceae</taxon>
        <taxon>Bromelioideae</taxon>
        <taxon>Ananas</taxon>
    </lineage>
</organism>
<feature type="compositionally biased region" description="Low complexity" evidence="8">
    <location>
        <begin position="162"/>
        <end position="176"/>
    </location>
</feature>
<evidence type="ECO:0000256" key="7">
    <source>
        <dbReference type="SAM" id="Coils"/>
    </source>
</evidence>
<dbReference type="AlphaFoldDB" id="A0A6P5FYZ5"/>
<dbReference type="InterPro" id="IPR004827">
    <property type="entry name" value="bZIP"/>
</dbReference>
<dbReference type="GO" id="GO:0005737">
    <property type="term" value="C:cytoplasm"/>
    <property type="evidence" value="ECO:0007669"/>
    <property type="project" value="UniProtKB-ARBA"/>
</dbReference>
<name>A0A6P5FYZ5_ANACO</name>
<feature type="compositionally biased region" description="Basic and acidic residues" evidence="8">
    <location>
        <begin position="183"/>
        <end position="204"/>
    </location>
</feature>
<keyword evidence="5" id="KW-0804">Transcription</keyword>
<dbReference type="Pfam" id="PF07777">
    <property type="entry name" value="MFMR"/>
    <property type="match status" value="1"/>
</dbReference>
<feature type="compositionally biased region" description="Polar residues" evidence="8">
    <location>
        <begin position="210"/>
        <end position="220"/>
    </location>
</feature>
<reference evidence="10" key="1">
    <citation type="journal article" date="2015" name="Nat. Genet.">
        <title>The pineapple genome and the evolution of CAM photosynthesis.</title>
        <authorList>
            <person name="Ming R."/>
            <person name="VanBuren R."/>
            <person name="Wai C.M."/>
            <person name="Tang H."/>
            <person name="Schatz M.C."/>
            <person name="Bowers J.E."/>
            <person name="Lyons E."/>
            <person name="Wang M.L."/>
            <person name="Chen J."/>
            <person name="Biggers E."/>
            <person name="Zhang J."/>
            <person name="Huang L."/>
            <person name="Zhang L."/>
            <person name="Miao W."/>
            <person name="Zhang J."/>
            <person name="Ye Z."/>
            <person name="Miao C."/>
            <person name="Lin Z."/>
            <person name="Wang H."/>
            <person name="Zhou H."/>
            <person name="Yim W.C."/>
            <person name="Priest H.D."/>
            <person name="Zheng C."/>
            <person name="Woodhouse M."/>
            <person name="Edger P.P."/>
            <person name="Guyot R."/>
            <person name="Guo H.B."/>
            <person name="Guo H."/>
            <person name="Zheng G."/>
            <person name="Singh R."/>
            <person name="Sharma A."/>
            <person name="Min X."/>
            <person name="Zheng Y."/>
            <person name="Lee H."/>
            <person name="Gurtowski J."/>
            <person name="Sedlazeck F.J."/>
            <person name="Harkess A."/>
            <person name="McKain M.R."/>
            <person name="Liao Z."/>
            <person name="Fang J."/>
            <person name="Liu J."/>
            <person name="Zhang X."/>
            <person name="Zhang Q."/>
            <person name="Hu W."/>
            <person name="Qin Y."/>
            <person name="Wang K."/>
            <person name="Chen L.Y."/>
            <person name="Shirley N."/>
            <person name="Lin Y.R."/>
            <person name="Liu L.Y."/>
            <person name="Hernandez A.G."/>
            <person name="Wright C.L."/>
            <person name="Bulone V."/>
            <person name="Tuskan G.A."/>
            <person name="Heath K."/>
            <person name="Zee F."/>
            <person name="Moore P.H."/>
            <person name="Sunkar R."/>
            <person name="Leebens-Mack J.H."/>
            <person name="Mockler T."/>
            <person name="Bennetzen J.L."/>
            <person name="Freeling M."/>
            <person name="Sankoff D."/>
            <person name="Paterson A.H."/>
            <person name="Zhu X."/>
            <person name="Yang X."/>
            <person name="Smith J.A."/>
            <person name="Cushman J.C."/>
            <person name="Paull R.E."/>
            <person name="Yu Q."/>
        </authorList>
    </citation>
    <scope>NUCLEOTIDE SEQUENCE [LARGE SCALE GENOMIC DNA]</scope>
    <source>
        <strain evidence="10">cv. F153</strain>
    </source>
</reference>
<dbReference type="PANTHER" id="PTHR45967:SF38">
    <property type="entry name" value="G-BOX-BINDING FACTOR 2"/>
    <property type="match status" value="1"/>
</dbReference>
<proteinExistence type="inferred from homology"/>
<dbReference type="SMART" id="SM00338">
    <property type="entry name" value="BRLZ"/>
    <property type="match status" value="1"/>
</dbReference>
<keyword evidence="4" id="KW-0238">DNA-binding</keyword>
<dbReference type="CDD" id="cd14702">
    <property type="entry name" value="bZIP_plant_GBF1"/>
    <property type="match status" value="1"/>
</dbReference>
<dbReference type="SUPFAM" id="SSF57959">
    <property type="entry name" value="Leucine zipper domain"/>
    <property type="match status" value="1"/>
</dbReference>
<sequence length="418" mass="43982">MGNEEAAAPPKSDKSASPVQDQPVVYPYPDWAAMQAYYGPGVMPPPYFGAAVAPGHAPPPYMWAPQPLLPPFGSPYAPIYSPGGVYSHPSAPIGSHVHSQGVSPSSASRGALVTANPSSTDLPAKSASNKDKGPTKKLKGLDGISVSVDDENAENKSGADAGSGYNSTDGSSDGSSESGGNGNERKRSSDDRPTSDDCKVDKRANASKGRGTNSSKIPLSVTVATANVVGNPVGSVPSSGSGMDFDITKVKAIGTPVPPPAGVMITGRNGVPPELWAKDERELKRERRKQSNRESARRSRLRKQAETEELAIKVESLSAENSSLRSEINQLTENSEKLRLENSALMEKLKNAGMTQIEEVSPDKMETDGSSSVVVENFLSMIDNPNSASRGVQLDNKEPAKLRQLLGSSQRTDAVAAN</sequence>
<evidence type="ECO:0000256" key="5">
    <source>
        <dbReference type="ARBA" id="ARBA00023163"/>
    </source>
</evidence>
<dbReference type="Pfam" id="PF00170">
    <property type="entry name" value="bZIP_1"/>
    <property type="match status" value="1"/>
</dbReference>
<evidence type="ECO:0000313" key="10">
    <source>
        <dbReference type="Proteomes" id="UP000515123"/>
    </source>
</evidence>
<dbReference type="InterPro" id="IPR044827">
    <property type="entry name" value="GBF-like"/>
</dbReference>
<feature type="domain" description="BZIP" evidence="9">
    <location>
        <begin position="282"/>
        <end position="345"/>
    </location>
</feature>
<feature type="region of interest" description="Disordered" evidence="8">
    <location>
        <begin position="1"/>
        <end position="22"/>
    </location>
</feature>
<feature type="compositionally biased region" description="Basic and acidic residues" evidence="8">
    <location>
        <begin position="276"/>
        <end position="306"/>
    </location>
</feature>
<dbReference type="Gene3D" id="1.20.5.170">
    <property type="match status" value="1"/>
</dbReference>
<keyword evidence="10" id="KW-1185">Reference proteome</keyword>
<evidence type="ECO:0000256" key="1">
    <source>
        <dbReference type="ARBA" id="ARBA00004123"/>
    </source>
</evidence>
<dbReference type="GO" id="GO:0003700">
    <property type="term" value="F:DNA-binding transcription factor activity"/>
    <property type="evidence" value="ECO:0007669"/>
    <property type="project" value="InterPro"/>
</dbReference>
<dbReference type="Gramene" id="Aco005538.1.mrna1">
    <property type="protein sequence ID" value="Aco005538.1.mrna1"/>
    <property type="gene ID" value="Aco005538.1.path1"/>
</dbReference>
<comment type="subcellular location">
    <subcellularLocation>
        <location evidence="1">Nucleus</location>
    </subcellularLocation>
</comment>
<accession>A0A6P5FYZ5</accession>
<evidence type="ECO:0000256" key="4">
    <source>
        <dbReference type="ARBA" id="ARBA00023125"/>
    </source>
</evidence>
<dbReference type="PANTHER" id="PTHR45967">
    <property type="entry name" value="G-BOX-BINDING FACTOR 3-RELATED"/>
    <property type="match status" value="1"/>
</dbReference>
<dbReference type="InterPro" id="IPR012900">
    <property type="entry name" value="MFMR"/>
</dbReference>
<evidence type="ECO:0000256" key="8">
    <source>
        <dbReference type="SAM" id="MobiDB-lite"/>
    </source>
</evidence>
<gene>
    <name evidence="11" type="primary">LOC109717381</name>
</gene>
<feature type="compositionally biased region" description="Polar residues" evidence="8">
    <location>
        <begin position="97"/>
        <end position="108"/>
    </location>
</feature>
<comment type="similarity">
    <text evidence="2">Belongs to the bZIP family.</text>
</comment>
<evidence type="ECO:0000256" key="3">
    <source>
        <dbReference type="ARBA" id="ARBA00023015"/>
    </source>
</evidence>
<protein>
    <submittedName>
        <fullName evidence="11">Common plant regulatory factor 1-like isoform X1</fullName>
    </submittedName>
</protein>
<dbReference type="FunFam" id="1.20.5.170:FF:000063">
    <property type="entry name" value="G-box binding factor 3"/>
    <property type="match status" value="1"/>
</dbReference>
<dbReference type="PROSITE" id="PS50217">
    <property type="entry name" value="BZIP"/>
    <property type="match status" value="1"/>
</dbReference>
<evidence type="ECO:0000256" key="2">
    <source>
        <dbReference type="ARBA" id="ARBA00007163"/>
    </source>
</evidence>
<evidence type="ECO:0000259" key="9">
    <source>
        <dbReference type="PROSITE" id="PS50217"/>
    </source>
</evidence>
<evidence type="ECO:0000313" key="11">
    <source>
        <dbReference type="RefSeq" id="XP_020098728.1"/>
    </source>
</evidence>
<evidence type="ECO:0000256" key="6">
    <source>
        <dbReference type="ARBA" id="ARBA00023242"/>
    </source>
</evidence>
<dbReference type="GeneID" id="109717381"/>
<dbReference type="InterPro" id="IPR046347">
    <property type="entry name" value="bZIP_sf"/>
</dbReference>
<dbReference type="InterPro" id="IPR045314">
    <property type="entry name" value="bZIP_plant_GBF1"/>
</dbReference>
<dbReference type="GO" id="GO:0000976">
    <property type="term" value="F:transcription cis-regulatory region binding"/>
    <property type="evidence" value="ECO:0007669"/>
    <property type="project" value="UniProtKB-ARBA"/>
</dbReference>
<feature type="coiled-coil region" evidence="7">
    <location>
        <begin position="307"/>
        <end position="348"/>
    </location>
</feature>